<evidence type="ECO:0000313" key="6">
    <source>
        <dbReference type="Proteomes" id="UP000523007"/>
    </source>
</evidence>
<evidence type="ECO:0000256" key="2">
    <source>
        <dbReference type="ARBA" id="ARBA00022448"/>
    </source>
</evidence>
<evidence type="ECO:0000256" key="4">
    <source>
        <dbReference type="SAM" id="SignalP"/>
    </source>
</evidence>
<sequence>MRRTADRVKALAVIVAAAVPVLASCSAPERDGSTITVWSLENLTERMAVTQEIADEFTAETGIRVELVAVEENDLSQMIMSAAAAGQLPDVIGAVPLGSVRQMASNDLLDSKTAGRVVDDLDPATFSERALDLTSDGGDQLAVPSDAWTQLLVYRTDLFEEAGLPAPTTYDHIEEAARTLHGSELNGISLATDPGDAFTQQSFEYLALANGCELVGESGEVSLDSPECRRAFSFYGDLTTDYAASGAQTVDSTRATYFSGRSAMIVWSSFLLDELAGLRQDALPSCPECADDPRWLAENSGVVNAMRGPDSDEPAQFGEVTSWAVTTTAHSGSARKFVTHMFDDGYPDWFGMAPEGKFPTRNGTPDDPERFQRAWENSEIGIDHREPLSEVFSEQTGEQLRQGAERMGRWGIPQGQGELVGATLGELPVPRAVNAQATGQIGAAEAARQANEDVAAIQNSLQ</sequence>
<dbReference type="Proteomes" id="UP000523007">
    <property type="component" value="Unassembled WGS sequence"/>
</dbReference>
<dbReference type="RefSeq" id="WP_184584966.1">
    <property type="nucleotide sequence ID" value="NZ_JACHJT010000002.1"/>
</dbReference>
<keyword evidence="6" id="KW-1185">Reference proteome</keyword>
<protein>
    <submittedName>
        <fullName evidence="5">Multiple sugar transport system substrate-binding protein</fullName>
    </submittedName>
</protein>
<keyword evidence="5" id="KW-0762">Sugar transport</keyword>
<proteinExistence type="inferred from homology"/>
<comment type="similarity">
    <text evidence="1">Belongs to the bacterial solute-binding protein 1 family.</text>
</comment>
<comment type="caution">
    <text evidence="5">The sequence shown here is derived from an EMBL/GenBank/DDBJ whole genome shotgun (WGS) entry which is preliminary data.</text>
</comment>
<dbReference type="PANTHER" id="PTHR43649:SF34">
    <property type="entry name" value="ABC TRANSPORTER PERIPLASMIC-BINDING PROTEIN YCJN-RELATED"/>
    <property type="match status" value="1"/>
</dbReference>
<gene>
    <name evidence="5" type="ORF">F4561_006100</name>
</gene>
<dbReference type="Pfam" id="PF01547">
    <property type="entry name" value="SBP_bac_1"/>
    <property type="match status" value="1"/>
</dbReference>
<dbReference type="PANTHER" id="PTHR43649">
    <property type="entry name" value="ARABINOSE-BINDING PROTEIN-RELATED"/>
    <property type="match status" value="1"/>
</dbReference>
<dbReference type="Gene3D" id="3.40.190.10">
    <property type="entry name" value="Periplasmic binding protein-like II"/>
    <property type="match status" value="1"/>
</dbReference>
<evidence type="ECO:0000256" key="3">
    <source>
        <dbReference type="ARBA" id="ARBA00022729"/>
    </source>
</evidence>
<reference evidence="5 6" key="1">
    <citation type="submission" date="2020-08" db="EMBL/GenBank/DDBJ databases">
        <title>Sequencing the genomes of 1000 actinobacteria strains.</title>
        <authorList>
            <person name="Klenk H.-P."/>
        </authorList>
    </citation>
    <scope>NUCLEOTIDE SEQUENCE [LARGE SCALE GENOMIC DNA]</scope>
    <source>
        <strain evidence="5 6">DSM 102030</strain>
    </source>
</reference>
<feature type="chain" id="PRO_5030936382" evidence="4">
    <location>
        <begin position="24"/>
        <end position="462"/>
    </location>
</feature>
<keyword evidence="2" id="KW-0813">Transport</keyword>
<dbReference type="PROSITE" id="PS51257">
    <property type="entry name" value="PROKAR_LIPOPROTEIN"/>
    <property type="match status" value="1"/>
</dbReference>
<evidence type="ECO:0000256" key="1">
    <source>
        <dbReference type="ARBA" id="ARBA00008520"/>
    </source>
</evidence>
<name>A0A7W7W5W7_9ACTN</name>
<keyword evidence="3 4" id="KW-0732">Signal</keyword>
<evidence type="ECO:0000313" key="5">
    <source>
        <dbReference type="EMBL" id="MBB4935206.1"/>
    </source>
</evidence>
<dbReference type="InterPro" id="IPR006059">
    <property type="entry name" value="SBP"/>
</dbReference>
<dbReference type="InterPro" id="IPR050490">
    <property type="entry name" value="Bact_solute-bd_prot1"/>
</dbReference>
<organism evidence="5 6">
    <name type="scientific">Lipingzhangella halophila</name>
    <dbReference type="NCBI Taxonomy" id="1783352"/>
    <lineage>
        <taxon>Bacteria</taxon>
        <taxon>Bacillati</taxon>
        <taxon>Actinomycetota</taxon>
        <taxon>Actinomycetes</taxon>
        <taxon>Streptosporangiales</taxon>
        <taxon>Nocardiopsidaceae</taxon>
        <taxon>Lipingzhangella</taxon>
    </lineage>
</organism>
<dbReference type="SUPFAM" id="SSF53850">
    <property type="entry name" value="Periplasmic binding protein-like II"/>
    <property type="match status" value="1"/>
</dbReference>
<dbReference type="AlphaFoldDB" id="A0A7W7W5W7"/>
<dbReference type="EMBL" id="JACHJT010000002">
    <property type="protein sequence ID" value="MBB4935206.1"/>
    <property type="molecule type" value="Genomic_DNA"/>
</dbReference>
<accession>A0A7W7W5W7</accession>
<feature type="signal peptide" evidence="4">
    <location>
        <begin position="1"/>
        <end position="23"/>
    </location>
</feature>